<proteinExistence type="predicted"/>
<dbReference type="AlphaFoldDB" id="X0VTG6"/>
<feature type="non-terminal residue" evidence="1">
    <location>
        <position position="1"/>
    </location>
</feature>
<organism evidence="1">
    <name type="scientific">marine sediment metagenome</name>
    <dbReference type="NCBI Taxonomy" id="412755"/>
    <lineage>
        <taxon>unclassified sequences</taxon>
        <taxon>metagenomes</taxon>
        <taxon>ecological metagenomes</taxon>
    </lineage>
</organism>
<dbReference type="EMBL" id="BARS01038921">
    <property type="protein sequence ID" value="GAG14432.1"/>
    <property type="molecule type" value="Genomic_DNA"/>
</dbReference>
<accession>X0VTG6</accession>
<protein>
    <submittedName>
        <fullName evidence="1">Uncharacterized protein</fullName>
    </submittedName>
</protein>
<evidence type="ECO:0000313" key="1">
    <source>
        <dbReference type="EMBL" id="GAG14432.1"/>
    </source>
</evidence>
<sequence length="59" mass="6652">EQFCCHVGLSPGTAFCSSGLVRDSRKDKYRTVATWKELDLVSSGLCERLYVLALEYGYE</sequence>
<name>X0VTG6_9ZZZZ</name>
<gene>
    <name evidence="1" type="ORF">S01H1_59501</name>
</gene>
<comment type="caution">
    <text evidence="1">The sequence shown here is derived from an EMBL/GenBank/DDBJ whole genome shotgun (WGS) entry which is preliminary data.</text>
</comment>
<reference evidence="1" key="1">
    <citation type="journal article" date="2014" name="Front. Microbiol.">
        <title>High frequency of phylogenetically diverse reductive dehalogenase-homologous genes in deep subseafloor sedimentary metagenomes.</title>
        <authorList>
            <person name="Kawai M."/>
            <person name="Futagami T."/>
            <person name="Toyoda A."/>
            <person name="Takaki Y."/>
            <person name="Nishi S."/>
            <person name="Hori S."/>
            <person name="Arai W."/>
            <person name="Tsubouchi T."/>
            <person name="Morono Y."/>
            <person name="Uchiyama I."/>
            <person name="Ito T."/>
            <person name="Fujiyama A."/>
            <person name="Inagaki F."/>
            <person name="Takami H."/>
        </authorList>
    </citation>
    <scope>NUCLEOTIDE SEQUENCE</scope>
    <source>
        <strain evidence="1">Expedition CK06-06</strain>
    </source>
</reference>